<dbReference type="Proteomes" id="UP000612055">
    <property type="component" value="Unassembled WGS sequence"/>
</dbReference>
<dbReference type="OrthoDB" id="202825at2759"/>
<keyword evidence="3" id="KW-1185">Reference proteome</keyword>
<reference evidence="2" key="1">
    <citation type="journal article" date="2020" name="bioRxiv">
        <title>Comparative genomics of Chlamydomonas.</title>
        <authorList>
            <person name="Craig R.J."/>
            <person name="Hasan A.R."/>
            <person name="Ness R.W."/>
            <person name="Keightley P.D."/>
        </authorList>
    </citation>
    <scope>NUCLEOTIDE SEQUENCE</scope>
    <source>
        <strain evidence="2">CCAP 11/70</strain>
    </source>
</reference>
<dbReference type="PANTHER" id="PTHR47664">
    <property type="entry name" value="NLPC_P60 DOMAIN-CONTAINING PROTEIN"/>
    <property type="match status" value="1"/>
</dbReference>
<dbReference type="Gene3D" id="3.90.1720.10">
    <property type="entry name" value="endopeptidase domain like (from Nostoc punctiforme)"/>
    <property type="match status" value="1"/>
</dbReference>
<sequence>MFLELARRYIGVPYARRHHDPVACACEGCAESGRQLYHEPLFLDCCGLVRKVVRGMAAHLGFWLGPWNQAYQFDTLPVRLTDASQLRPGDLVFYSGSPRDPAAKRHAFNMTHVEIFVGGDTGEATIGSRERYKWVMEYPSYKFVSQRWDLIEYHFCSLDPWLEGLCVPQHPELWKPRSKPKQAQGQAQAQSPGRSTAGAQAQAQAQAQSPTQASRPRSTKTAGSRSSPTRTSSGGGCVGAGGGALGPPALPWDSGRYSIFGRRRPGSSGSLQQQQQQCQQSDGDG</sequence>
<feature type="region of interest" description="Disordered" evidence="1">
    <location>
        <begin position="174"/>
        <end position="285"/>
    </location>
</feature>
<protein>
    <recommendedName>
        <fullName evidence="4">NlpC/P60 domain-containing protein</fullName>
    </recommendedName>
</protein>
<feature type="compositionally biased region" description="Low complexity" evidence="1">
    <location>
        <begin position="223"/>
        <end position="232"/>
    </location>
</feature>
<feature type="compositionally biased region" description="Gly residues" evidence="1">
    <location>
        <begin position="233"/>
        <end position="245"/>
    </location>
</feature>
<dbReference type="AlphaFoldDB" id="A0A835Y687"/>
<name>A0A835Y687_9CHLO</name>
<comment type="caution">
    <text evidence="2">The sequence shown here is derived from an EMBL/GenBank/DDBJ whole genome shotgun (WGS) entry which is preliminary data.</text>
</comment>
<feature type="compositionally biased region" description="Low complexity" evidence="1">
    <location>
        <begin position="266"/>
        <end position="285"/>
    </location>
</feature>
<accession>A0A835Y687</accession>
<dbReference type="PANTHER" id="PTHR47664:SF1">
    <property type="entry name" value="CHROMOSOME UNDETERMINED SCAFFOLD_14, WHOLE GENOME SHOTGUN SEQUENCE"/>
    <property type="match status" value="1"/>
</dbReference>
<proteinExistence type="predicted"/>
<dbReference type="SUPFAM" id="SSF54001">
    <property type="entry name" value="Cysteine proteinases"/>
    <property type="match status" value="1"/>
</dbReference>
<gene>
    <name evidence="2" type="ORF">HYH03_004693</name>
</gene>
<feature type="compositionally biased region" description="Low complexity" evidence="1">
    <location>
        <begin position="181"/>
        <end position="216"/>
    </location>
</feature>
<evidence type="ECO:0000313" key="3">
    <source>
        <dbReference type="Proteomes" id="UP000612055"/>
    </source>
</evidence>
<evidence type="ECO:0000313" key="2">
    <source>
        <dbReference type="EMBL" id="KAG2497102.1"/>
    </source>
</evidence>
<organism evidence="2 3">
    <name type="scientific">Edaphochlamys debaryana</name>
    <dbReference type="NCBI Taxonomy" id="47281"/>
    <lineage>
        <taxon>Eukaryota</taxon>
        <taxon>Viridiplantae</taxon>
        <taxon>Chlorophyta</taxon>
        <taxon>core chlorophytes</taxon>
        <taxon>Chlorophyceae</taxon>
        <taxon>CS clade</taxon>
        <taxon>Chlamydomonadales</taxon>
        <taxon>Chlamydomonadales incertae sedis</taxon>
        <taxon>Edaphochlamys</taxon>
    </lineage>
</organism>
<evidence type="ECO:0000256" key="1">
    <source>
        <dbReference type="SAM" id="MobiDB-lite"/>
    </source>
</evidence>
<dbReference type="InterPro" id="IPR038765">
    <property type="entry name" value="Papain-like_cys_pep_sf"/>
</dbReference>
<evidence type="ECO:0008006" key="4">
    <source>
        <dbReference type="Google" id="ProtNLM"/>
    </source>
</evidence>
<dbReference type="EMBL" id="JAEHOE010000015">
    <property type="protein sequence ID" value="KAG2497102.1"/>
    <property type="molecule type" value="Genomic_DNA"/>
</dbReference>